<dbReference type="InterPro" id="IPR007159">
    <property type="entry name" value="SpoVT-AbrB_dom"/>
</dbReference>
<dbReference type="HAMAP" id="MF_01008">
    <property type="entry name" value="MraZ"/>
    <property type="match status" value="1"/>
</dbReference>
<dbReference type="InterPro" id="IPR038619">
    <property type="entry name" value="MraZ_sf"/>
</dbReference>
<evidence type="ECO:0000256" key="5">
    <source>
        <dbReference type="ARBA" id="ARBA00023125"/>
    </source>
</evidence>
<keyword evidence="9" id="KW-0132">Cell division</keyword>
<dbReference type="Gene3D" id="3.40.1550.20">
    <property type="entry name" value="Transcriptional regulator MraZ domain"/>
    <property type="match status" value="1"/>
</dbReference>
<keyword evidence="2 7" id="KW-0963">Cytoplasm</keyword>
<dbReference type="GO" id="GO:0005737">
    <property type="term" value="C:cytoplasm"/>
    <property type="evidence" value="ECO:0007669"/>
    <property type="project" value="UniProtKB-UniRule"/>
</dbReference>
<organism evidence="9 10">
    <name type="scientific">Candidatus Portnoybacteria bacterium RIFCSPHIGHO2_01_FULL_40_12b</name>
    <dbReference type="NCBI Taxonomy" id="1801994"/>
    <lineage>
        <taxon>Bacteria</taxon>
        <taxon>Candidatus Portnoyibacteriota</taxon>
    </lineage>
</organism>
<dbReference type="GO" id="GO:0003700">
    <property type="term" value="F:DNA-binding transcription factor activity"/>
    <property type="evidence" value="ECO:0007669"/>
    <property type="project" value="UniProtKB-UniRule"/>
</dbReference>
<dbReference type="InterPro" id="IPR035644">
    <property type="entry name" value="MraZ_C"/>
</dbReference>
<dbReference type="CDD" id="cd16320">
    <property type="entry name" value="MraZ_N"/>
    <property type="match status" value="1"/>
</dbReference>
<sequence length="143" mass="16399">MFIGEYAHSIDNKKRLAIPSKFRKELGPKAVITRGLDQCLVIYPLKEWNLLADKIGKLPISQMEARGFTRIMLAGAMDAELDKLGRILIPDYLKKYANLKKNVIITGLYNRLEIWDKDKWNAYRVKMEKEMGDSVSKLGELGI</sequence>
<dbReference type="SUPFAM" id="SSF89447">
    <property type="entry name" value="AbrB/MazE/MraZ-like"/>
    <property type="match status" value="1"/>
</dbReference>
<dbReference type="GO" id="GO:2000143">
    <property type="term" value="P:negative regulation of DNA-templated transcription initiation"/>
    <property type="evidence" value="ECO:0007669"/>
    <property type="project" value="TreeGrafter"/>
</dbReference>
<feature type="domain" description="SpoVT-AbrB" evidence="8">
    <location>
        <begin position="76"/>
        <end position="119"/>
    </location>
</feature>
<evidence type="ECO:0000256" key="7">
    <source>
        <dbReference type="HAMAP-Rule" id="MF_01008"/>
    </source>
</evidence>
<comment type="caution">
    <text evidence="9">The sequence shown here is derived from an EMBL/GenBank/DDBJ whole genome shotgun (WGS) entry which is preliminary data.</text>
</comment>
<protein>
    <recommendedName>
        <fullName evidence="1 7">Transcriptional regulator MraZ</fullName>
    </recommendedName>
</protein>
<evidence type="ECO:0000313" key="9">
    <source>
        <dbReference type="EMBL" id="OGZ35776.1"/>
    </source>
</evidence>
<proteinExistence type="inferred from homology"/>
<dbReference type="PROSITE" id="PS51740">
    <property type="entry name" value="SPOVT_ABRB"/>
    <property type="match status" value="2"/>
</dbReference>
<feature type="domain" description="SpoVT-AbrB" evidence="8">
    <location>
        <begin position="5"/>
        <end position="47"/>
    </location>
</feature>
<dbReference type="AlphaFoldDB" id="A0A1G2FCH2"/>
<gene>
    <name evidence="7" type="primary">mraZ</name>
    <name evidence="9" type="ORF">A2815_01445</name>
</gene>
<keyword evidence="4 7" id="KW-0805">Transcription regulation</keyword>
<dbReference type="NCBIfam" id="TIGR00242">
    <property type="entry name" value="division/cell wall cluster transcriptional repressor MraZ"/>
    <property type="match status" value="1"/>
</dbReference>
<dbReference type="PANTHER" id="PTHR34701:SF1">
    <property type="entry name" value="TRANSCRIPTIONAL REGULATOR MRAZ"/>
    <property type="match status" value="1"/>
</dbReference>
<dbReference type="InterPro" id="IPR003444">
    <property type="entry name" value="MraZ"/>
</dbReference>
<dbReference type="CDD" id="cd16321">
    <property type="entry name" value="MraZ_C"/>
    <property type="match status" value="1"/>
</dbReference>
<dbReference type="InterPro" id="IPR035642">
    <property type="entry name" value="MraZ_N"/>
</dbReference>
<dbReference type="EMBL" id="MHMY01000007">
    <property type="protein sequence ID" value="OGZ35776.1"/>
    <property type="molecule type" value="Genomic_DNA"/>
</dbReference>
<evidence type="ECO:0000256" key="3">
    <source>
        <dbReference type="ARBA" id="ARBA00022737"/>
    </source>
</evidence>
<keyword evidence="6 7" id="KW-0804">Transcription</keyword>
<dbReference type="Proteomes" id="UP000176974">
    <property type="component" value="Unassembled WGS sequence"/>
</dbReference>
<dbReference type="GO" id="GO:0051301">
    <property type="term" value="P:cell division"/>
    <property type="evidence" value="ECO:0007669"/>
    <property type="project" value="UniProtKB-KW"/>
</dbReference>
<dbReference type="GO" id="GO:0009295">
    <property type="term" value="C:nucleoid"/>
    <property type="evidence" value="ECO:0007669"/>
    <property type="project" value="UniProtKB-SubCell"/>
</dbReference>
<dbReference type="GO" id="GO:0000976">
    <property type="term" value="F:transcription cis-regulatory region binding"/>
    <property type="evidence" value="ECO:0007669"/>
    <property type="project" value="TreeGrafter"/>
</dbReference>
<dbReference type="InterPro" id="IPR037914">
    <property type="entry name" value="SpoVT-AbrB_sf"/>
</dbReference>
<comment type="subcellular location">
    <subcellularLocation>
        <location evidence="7">Cytoplasm</location>
        <location evidence="7">Nucleoid</location>
    </subcellularLocation>
</comment>
<dbReference type="InterPro" id="IPR020603">
    <property type="entry name" value="MraZ_dom"/>
</dbReference>
<evidence type="ECO:0000259" key="8">
    <source>
        <dbReference type="PROSITE" id="PS51740"/>
    </source>
</evidence>
<evidence type="ECO:0000256" key="2">
    <source>
        <dbReference type="ARBA" id="ARBA00022490"/>
    </source>
</evidence>
<keyword evidence="3" id="KW-0677">Repeat</keyword>
<evidence type="ECO:0000313" key="10">
    <source>
        <dbReference type="Proteomes" id="UP000176974"/>
    </source>
</evidence>
<dbReference type="Pfam" id="PF02381">
    <property type="entry name" value="MraZ"/>
    <property type="match status" value="2"/>
</dbReference>
<evidence type="ECO:0000256" key="4">
    <source>
        <dbReference type="ARBA" id="ARBA00023015"/>
    </source>
</evidence>
<evidence type="ECO:0000256" key="1">
    <source>
        <dbReference type="ARBA" id="ARBA00013860"/>
    </source>
</evidence>
<keyword evidence="9" id="KW-0131">Cell cycle</keyword>
<keyword evidence="5 7" id="KW-0238">DNA-binding</keyword>
<name>A0A1G2FCH2_9BACT</name>
<reference evidence="9 10" key="1">
    <citation type="journal article" date="2016" name="Nat. Commun.">
        <title>Thousands of microbial genomes shed light on interconnected biogeochemical processes in an aquifer system.</title>
        <authorList>
            <person name="Anantharaman K."/>
            <person name="Brown C.T."/>
            <person name="Hug L.A."/>
            <person name="Sharon I."/>
            <person name="Castelle C.J."/>
            <person name="Probst A.J."/>
            <person name="Thomas B.C."/>
            <person name="Singh A."/>
            <person name="Wilkins M.J."/>
            <person name="Karaoz U."/>
            <person name="Brodie E.L."/>
            <person name="Williams K.H."/>
            <person name="Hubbard S.S."/>
            <person name="Banfield J.F."/>
        </authorList>
    </citation>
    <scope>NUCLEOTIDE SEQUENCE [LARGE SCALE GENOMIC DNA]</scope>
</reference>
<accession>A0A1G2FCH2</accession>
<comment type="subunit">
    <text evidence="7">Forms oligomers.</text>
</comment>
<dbReference type="PANTHER" id="PTHR34701">
    <property type="entry name" value="TRANSCRIPTIONAL REGULATOR MRAZ"/>
    <property type="match status" value="1"/>
</dbReference>
<comment type="similarity">
    <text evidence="7">Belongs to the MraZ family.</text>
</comment>
<evidence type="ECO:0000256" key="6">
    <source>
        <dbReference type="ARBA" id="ARBA00023163"/>
    </source>
</evidence>